<accession>A0A0M3HQ14</accession>
<evidence type="ECO:0000313" key="2">
    <source>
        <dbReference type="Proteomes" id="UP000036681"/>
    </source>
</evidence>
<evidence type="ECO:0000256" key="1">
    <source>
        <dbReference type="SAM" id="Coils"/>
    </source>
</evidence>
<name>A0A0M3HQ14_ASCLU</name>
<feature type="coiled-coil region" evidence="1">
    <location>
        <begin position="55"/>
        <end position="82"/>
    </location>
</feature>
<dbReference type="Proteomes" id="UP000036681">
    <property type="component" value="Unplaced"/>
</dbReference>
<dbReference type="AlphaFoldDB" id="A0A0M3HQ14"/>
<organism evidence="2 3">
    <name type="scientific">Ascaris lumbricoides</name>
    <name type="common">Giant roundworm</name>
    <dbReference type="NCBI Taxonomy" id="6252"/>
    <lineage>
        <taxon>Eukaryota</taxon>
        <taxon>Metazoa</taxon>
        <taxon>Ecdysozoa</taxon>
        <taxon>Nematoda</taxon>
        <taxon>Chromadorea</taxon>
        <taxon>Rhabditida</taxon>
        <taxon>Spirurina</taxon>
        <taxon>Ascaridomorpha</taxon>
        <taxon>Ascaridoidea</taxon>
        <taxon>Ascarididae</taxon>
        <taxon>Ascaris</taxon>
    </lineage>
</organism>
<proteinExistence type="predicted"/>
<keyword evidence="2" id="KW-1185">Reference proteome</keyword>
<evidence type="ECO:0000313" key="3">
    <source>
        <dbReference type="WBParaSite" id="ALUE_0000409001-mRNA-1"/>
    </source>
</evidence>
<keyword evidence="1" id="KW-0175">Coiled coil</keyword>
<reference evidence="3" key="1">
    <citation type="submission" date="2017-02" db="UniProtKB">
        <authorList>
            <consortium name="WormBaseParasite"/>
        </authorList>
    </citation>
    <scope>IDENTIFICATION</scope>
</reference>
<sequence>MFALIAFPVVALYKGDFDHNANVYVATLNATALKAETRARLEFEEEFKRTWSENVNDYLRSVEEVRREMESIAADKNKISMEGLLKLEEKMSDIQEGINIQTPYVIL</sequence>
<protein>
    <submittedName>
        <fullName evidence="3">Rod shape-determining protein MreC</fullName>
    </submittedName>
</protein>
<dbReference type="WBParaSite" id="ALUE_0000409001-mRNA-1">
    <property type="protein sequence ID" value="ALUE_0000409001-mRNA-1"/>
    <property type="gene ID" value="ALUE_0000409001"/>
</dbReference>